<dbReference type="VEuPathDB" id="CryptoDB:Vbra_9409"/>
<feature type="signal peptide" evidence="1">
    <location>
        <begin position="1"/>
        <end position="24"/>
    </location>
</feature>
<dbReference type="AlphaFoldDB" id="A0A0G4FP96"/>
<organism evidence="2 3">
    <name type="scientific">Vitrella brassicaformis (strain CCMP3155)</name>
    <dbReference type="NCBI Taxonomy" id="1169540"/>
    <lineage>
        <taxon>Eukaryota</taxon>
        <taxon>Sar</taxon>
        <taxon>Alveolata</taxon>
        <taxon>Colpodellida</taxon>
        <taxon>Vitrellaceae</taxon>
        <taxon>Vitrella</taxon>
    </lineage>
</organism>
<dbReference type="PhylomeDB" id="A0A0G4FP96"/>
<protein>
    <submittedName>
        <fullName evidence="2">Uncharacterized protein</fullName>
    </submittedName>
</protein>
<keyword evidence="1" id="KW-0732">Signal</keyword>
<dbReference type="EMBL" id="CDMY01000476">
    <property type="protein sequence ID" value="CEM16034.1"/>
    <property type="molecule type" value="Genomic_DNA"/>
</dbReference>
<sequence>MLLSAGGSILLLLTSLSKSTTSTASRTDLSPRRLSRLIEASRPTAGRRQPTASYPSVFSTHHPVYHRWRRHDAAVIPAFVLLDLVKIFGRLAIPKGKRDASHEPYSYVLEAATFQPMLGEDHILTRTEFTTGLLRLPFLWPVESRLVWDRQWPIEEHLHGPLAEPKEYDVQVVQLGIPWDIDPTEMRKSVNAAIGQDYLDEVAINCVFDTLTGGRDEINYGDLRDRIHEWSKKGNGQVCWTTFVNEIVKKPAFVTDDGTLNAFSRA</sequence>
<evidence type="ECO:0000313" key="3">
    <source>
        <dbReference type="Proteomes" id="UP000041254"/>
    </source>
</evidence>
<gene>
    <name evidence="2" type="ORF">Vbra_9409</name>
</gene>
<dbReference type="Proteomes" id="UP000041254">
    <property type="component" value="Unassembled WGS sequence"/>
</dbReference>
<accession>A0A0G4FP96</accession>
<reference evidence="2 3" key="1">
    <citation type="submission" date="2014-11" db="EMBL/GenBank/DDBJ databases">
        <authorList>
            <person name="Zhu J."/>
            <person name="Qi W."/>
            <person name="Song R."/>
        </authorList>
    </citation>
    <scope>NUCLEOTIDE SEQUENCE [LARGE SCALE GENOMIC DNA]</scope>
</reference>
<name>A0A0G4FP96_VITBC</name>
<feature type="chain" id="PRO_5005189364" evidence="1">
    <location>
        <begin position="25"/>
        <end position="266"/>
    </location>
</feature>
<evidence type="ECO:0000313" key="2">
    <source>
        <dbReference type="EMBL" id="CEM16034.1"/>
    </source>
</evidence>
<evidence type="ECO:0000256" key="1">
    <source>
        <dbReference type="SAM" id="SignalP"/>
    </source>
</evidence>
<keyword evidence="3" id="KW-1185">Reference proteome</keyword>
<proteinExistence type="predicted"/>
<dbReference type="InParanoid" id="A0A0G4FP96"/>